<name>A0A7V5MI03_UNCKA</name>
<dbReference type="SMART" id="SM00839">
    <property type="entry name" value="ELFV_dehydrog"/>
    <property type="match status" value="1"/>
</dbReference>
<evidence type="ECO:0000313" key="3">
    <source>
        <dbReference type="EMBL" id="HHH14196.1"/>
    </source>
</evidence>
<dbReference type="FunFam" id="3.40.50.720:FF:000030">
    <property type="entry name" value="Glutamate dehydrogenase"/>
    <property type="match status" value="1"/>
</dbReference>
<comment type="caution">
    <text evidence="3">The sequence shown here is derived from an EMBL/GenBank/DDBJ whole genome shotgun (WGS) entry which is preliminary data.</text>
</comment>
<dbReference type="PANTHER" id="PTHR43571:SF1">
    <property type="entry name" value="NADP-SPECIFIC GLUTAMATE DEHYDROGENASE 1-RELATED"/>
    <property type="match status" value="1"/>
</dbReference>
<proteinExistence type="inferred from homology"/>
<dbReference type="InterPro" id="IPR033922">
    <property type="entry name" value="NAD_bind_Glu_DH"/>
</dbReference>
<protein>
    <submittedName>
        <fullName evidence="3">Glutamate dehydrogenase</fullName>
        <ecNumber evidence="3">1.4.1.4</ecNumber>
    </submittedName>
</protein>
<keyword evidence="1 3" id="KW-0560">Oxidoreductase</keyword>
<evidence type="ECO:0000259" key="2">
    <source>
        <dbReference type="SMART" id="SM00839"/>
    </source>
</evidence>
<dbReference type="PRINTS" id="PR00082">
    <property type="entry name" value="GLFDHDRGNASE"/>
</dbReference>
<sequence length="273" mass="29964">IGYLFGTYKKLANEFTGVLTGKGLDWGGSYIRPEATGYGLVYFLQEMLKAHKHSLEGKKILVSGAGNVAQFAVEKALSLGATVVTVSDSNGFIYVEKGISPELLDYIKHLKNVLRGRLSEVPKKFKQVKYFANKKPWGMSADIALPCATQNEITLEDAKNLLKNNILAVAEGANMPTTIPAIELLQENQVLFAPGKASNAGGVAVSGLEMSQNSLRMQWSREEVDNKLKKIMEHIHKVTYQQGNSKDYTDYVKGANIVGFKKVAKAMLDQGIY</sequence>
<dbReference type="GO" id="GO:0006537">
    <property type="term" value="P:glutamate biosynthetic process"/>
    <property type="evidence" value="ECO:0007669"/>
    <property type="project" value="TreeGrafter"/>
</dbReference>
<evidence type="ECO:0000256" key="1">
    <source>
        <dbReference type="RuleBase" id="RU004417"/>
    </source>
</evidence>
<organism evidence="3">
    <name type="scientific">candidate division WWE3 bacterium</name>
    <dbReference type="NCBI Taxonomy" id="2053526"/>
    <lineage>
        <taxon>Bacteria</taxon>
        <taxon>Katanobacteria</taxon>
    </lineage>
</organism>
<dbReference type="InterPro" id="IPR006096">
    <property type="entry name" value="Glu/Leu/Phe/Val/Trp_DH_C"/>
</dbReference>
<dbReference type="Pfam" id="PF00208">
    <property type="entry name" value="ELFV_dehydrog"/>
    <property type="match status" value="1"/>
</dbReference>
<dbReference type="SUPFAM" id="SSF51735">
    <property type="entry name" value="NAD(P)-binding Rossmann-fold domains"/>
    <property type="match status" value="1"/>
</dbReference>
<feature type="non-terminal residue" evidence="3">
    <location>
        <position position="1"/>
    </location>
</feature>
<dbReference type="InterPro" id="IPR006095">
    <property type="entry name" value="Glu/Leu/Phe/Val/Trp_DH"/>
</dbReference>
<comment type="similarity">
    <text evidence="1">Belongs to the Glu/Leu/Phe/Val dehydrogenases family.</text>
</comment>
<reference evidence="3" key="1">
    <citation type="journal article" date="2020" name="mSystems">
        <title>Genome- and Community-Level Interaction Insights into Carbon Utilization and Element Cycling Functions of Hydrothermarchaeota in Hydrothermal Sediment.</title>
        <authorList>
            <person name="Zhou Z."/>
            <person name="Liu Y."/>
            <person name="Xu W."/>
            <person name="Pan J."/>
            <person name="Luo Z.H."/>
            <person name="Li M."/>
        </authorList>
    </citation>
    <scope>NUCLEOTIDE SEQUENCE [LARGE SCALE GENOMIC DNA]</scope>
    <source>
        <strain evidence="3">HyVt-517</strain>
    </source>
</reference>
<dbReference type="GO" id="GO:0005829">
    <property type="term" value="C:cytosol"/>
    <property type="evidence" value="ECO:0007669"/>
    <property type="project" value="TreeGrafter"/>
</dbReference>
<dbReference type="AlphaFoldDB" id="A0A7V5MI03"/>
<dbReference type="PANTHER" id="PTHR43571">
    <property type="entry name" value="NADP-SPECIFIC GLUTAMATE DEHYDROGENASE 1-RELATED"/>
    <property type="match status" value="1"/>
</dbReference>
<dbReference type="InterPro" id="IPR050724">
    <property type="entry name" value="Glu_Leu_Phe_Val_DH"/>
</dbReference>
<dbReference type="Proteomes" id="UP000886106">
    <property type="component" value="Unassembled WGS sequence"/>
</dbReference>
<dbReference type="InterPro" id="IPR036291">
    <property type="entry name" value="NAD(P)-bd_dom_sf"/>
</dbReference>
<dbReference type="GO" id="GO:0004354">
    <property type="term" value="F:glutamate dehydrogenase (NADP+) activity"/>
    <property type="evidence" value="ECO:0007669"/>
    <property type="project" value="UniProtKB-EC"/>
</dbReference>
<feature type="domain" description="Glutamate/phenylalanine/leucine/valine/L-tryptophan dehydrogenase C-terminal" evidence="2">
    <location>
        <begin position="29"/>
        <end position="271"/>
    </location>
</feature>
<dbReference type="EC" id="1.4.1.4" evidence="3"/>
<accession>A0A7V5MI03</accession>
<gene>
    <name evidence="3" type="ORF">ENJ78_00625</name>
</gene>
<dbReference type="CDD" id="cd05313">
    <property type="entry name" value="NAD_bind_2_Glu_DH"/>
    <property type="match status" value="1"/>
</dbReference>
<dbReference type="EMBL" id="DRNS01000046">
    <property type="protein sequence ID" value="HHH14196.1"/>
    <property type="molecule type" value="Genomic_DNA"/>
</dbReference>
<dbReference type="Gene3D" id="3.40.50.720">
    <property type="entry name" value="NAD(P)-binding Rossmann-like Domain"/>
    <property type="match status" value="1"/>
</dbReference>